<gene>
    <name evidence="3" type="ORF">I2I05_03015</name>
</gene>
<keyword evidence="1" id="KW-1133">Transmembrane helix</keyword>
<evidence type="ECO:0000256" key="1">
    <source>
        <dbReference type="SAM" id="Phobius"/>
    </source>
</evidence>
<comment type="caution">
    <text evidence="3">The sequence shown here is derived from an EMBL/GenBank/DDBJ whole genome shotgun (WGS) entry which is preliminary data.</text>
</comment>
<proteinExistence type="predicted"/>
<dbReference type="InterPro" id="IPR018253">
    <property type="entry name" value="DnaJ_domain_CS"/>
</dbReference>
<dbReference type="CDD" id="cd06257">
    <property type="entry name" value="DnaJ"/>
    <property type="match status" value="1"/>
</dbReference>
<evidence type="ECO:0000313" key="4">
    <source>
        <dbReference type="Proteomes" id="UP000597617"/>
    </source>
</evidence>
<dbReference type="RefSeq" id="WP_196280708.1">
    <property type="nucleotide sequence ID" value="NZ_JADQDQ010000001.1"/>
</dbReference>
<evidence type="ECO:0000313" key="3">
    <source>
        <dbReference type="EMBL" id="MBF9236358.1"/>
    </source>
</evidence>
<reference evidence="3 4" key="1">
    <citation type="submission" date="2020-11" db="EMBL/GenBank/DDBJ databases">
        <authorList>
            <person name="Kim M.K."/>
        </authorList>
    </citation>
    <scope>NUCLEOTIDE SEQUENCE [LARGE SCALE GENOMIC DNA]</scope>
    <source>
        <strain evidence="3 4">BT683</strain>
    </source>
</reference>
<dbReference type="PROSITE" id="PS50076">
    <property type="entry name" value="DNAJ_2"/>
    <property type="match status" value="1"/>
</dbReference>
<dbReference type="InterPro" id="IPR050817">
    <property type="entry name" value="DjlA_DnaK_co-chaperone"/>
</dbReference>
<dbReference type="Proteomes" id="UP000597617">
    <property type="component" value="Unassembled WGS sequence"/>
</dbReference>
<feature type="transmembrane region" description="Helical" evidence="1">
    <location>
        <begin position="118"/>
        <end position="136"/>
    </location>
</feature>
<dbReference type="SUPFAM" id="SSF46565">
    <property type="entry name" value="Chaperone J-domain"/>
    <property type="match status" value="1"/>
</dbReference>
<evidence type="ECO:0000259" key="2">
    <source>
        <dbReference type="PROSITE" id="PS50076"/>
    </source>
</evidence>
<accession>A0ABS0IDD0</accession>
<dbReference type="Pfam" id="PF00226">
    <property type="entry name" value="DnaJ"/>
    <property type="match status" value="1"/>
</dbReference>
<feature type="transmembrane region" description="Helical" evidence="1">
    <location>
        <begin position="238"/>
        <end position="258"/>
    </location>
</feature>
<dbReference type="InterPro" id="IPR001623">
    <property type="entry name" value="DnaJ_domain"/>
</dbReference>
<keyword evidence="1" id="KW-0812">Transmembrane</keyword>
<dbReference type="PANTHER" id="PTHR24074">
    <property type="entry name" value="CO-CHAPERONE PROTEIN DJLA"/>
    <property type="match status" value="1"/>
</dbReference>
<protein>
    <submittedName>
        <fullName evidence="3">J domain-containing protein</fullName>
    </submittedName>
</protein>
<name>A0ABS0IDD0_9BACT</name>
<dbReference type="PROSITE" id="PS00636">
    <property type="entry name" value="DNAJ_1"/>
    <property type="match status" value="1"/>
</dbReference>
<dbReference type="EMBL" id="JADQDQ010000001">
    <property type="protein sequence ID" value="MBF9236358.1"/>
    <property type="molecule type" value="Genomic_DNA"/>
</dbReference>
<keyword evidence="1" id="KW-0472">Membrane</keyword>
<feature type="transmembrane region" description="Helical" evidence="1">
    <location>
        <begin position="213"/>
        <end position="231"/>
    </location>
</feature>
<dbReference type="PRINTS" id="PR00625">
    <property type="entry name" value="JDOMAIN"/>
</dbReference>
<feature type="domain" description="J" evidence="2">
    <location>
        <begin position="2"/>
        <end position="66"/>
    </location>
</feature>
<organism evidence="3 4">
    <name type="scientific">Hymenobacter jeongseonensis</name>
    <dbReference type="NCBI Taxonomy" id="2791027"/>
    <lineage>
        <taxon>Bacteria</taxon>
        <taxon>Pseudomonadati</taxon>
        <taxon>Bacteroidota</taxon>
        <taxon>Cytophagia</taxon>
        <taxon>Cytophagales</taxon>
        <taxon>Hymenobacteraceae</taxon>
        <taxon>Hymenobacter</taxon>
    </lineage>
</organism>
<dbReference type="SMART" id="SM00271">
    <property type="entry name" value="DnaJ"/>
    <property type="match status" value="1"/>
</dbReference>
<keyword evidence="4" id="KW-1185">Reference proteome</keyword>
<dbReference type="Gene3D" id="1.10.287.110">
    <property type="entry name" value="DnaJ domain"/>
    <property type="match status" value="1"/>
</dbReference>
<dbReference type="InterPro" id="IPR036869">
    <property type="entry name" value="J_dom_sf"/>
</dbReference>
<sequence>MTHYQVLEVPTTAKLADIRRAYRRLVFLTHPDRTPDPEAHARYYAVTAAYEVLSNPSRRVAYDAGIRPPAVTHITPSGRARDAAHRAFWSSRPKPAAVPPTVRYAAQYAQALRLARPLLVACLLLCGTLAVDYFLATEQQEKVLRTETTFYSTRRGSYQKTLHQTDRGTFTLYNDLPVGARVPVRRTPLWGTPISVRSSPQQLPFAISSIYEGARNVFWLGLLATATLGLLPRLNKDYRLGACMLAAVFLALTLLKMLL</sequence>